<evidence type="ECO:0000259" key="2">
    <source>
        <dbReference type="PROSITE" id="PS50041"/>
    </source>
</evidence>
<evidence type="ECO:0000313" key="3">
    <source>
        <dbReference type="EnsemblMetazoa" id="CJA24802.1"/>
    </source>
</evidence>
<dbReference type="PANTHER" id="PTHR47753">
    <property type="entry name" value="C-TYPE LECTIN-RELATED"/>
    <property type="match status" value="1"/>
</dbReference>
<dbReference type="InterPro" id="IPR001304">
    <property type="entry name" value="C-type_lectin-like"/>
</dbReference>
<evidence type="ECO:0000313" key="4">
    <source>
        <dbReference type="Proteomes" id="UP000005237"/>
    </source>
</evidence>
<protein>
    <submittedName>
        <fullName evidence="3">C-type lectin domain-containing protein</fullName>
    </submittedName>
</protein>
<feature type="chain" id="PRO_5035820927" evidence="1">
    <location>
        <begin position="20"/>
        <end position="567"/>
    </location>
</feature>
<dbReference type="PANTHER" id="PTHR47753:SF1">
    <property type="entry name" value="C-TYPE LECTIN DOMAIN-CONTAINING PROTEIN"/>
    <property type="match status" value="1"/>
</dbReference>
<feature type="signal peptide" evidence="1">
    <location>
        <begin position="1"/>
        <end position="19"/>
    </location>
</feature>
<dbReference type="InterPro" id="IPR016187">
    <property type="entry name" value="CTDL_fold"/>
</dbReference>
<dbReference type="PROSITE" id="PS50041">
    <property type="entry name" value="C_TYPE_LECTIN_2"/>
    <property type="match status" value="1"/>
</dbReference>
<dbReference type="InterPro" id="IPR016186">
    <property type="entry name" value="C-type_lectin-like/link_sf"/>
</dbReference>
<feature type="domain" description="C-type lectin" evidence="2">
    <location>
        <begin position="407"/>
        <end position="559"/>
    </location>
</feature>
<accession>A0A8R1E764</accession>
<evidence type="ECO:0000256" key="1">
    <source>
        <dbReference type="SAM" id="SignalP"/>
    </source>
</evidence>
<dbReference type="AlphaFoldDB" id="A0A8R1E764"/>
<dbReference type="Gene3D" id="3.10.100.10">
    <property type="entry name" value="Mannose-Binding Protein A, subunit A"/>
    <property type="match status" value="1"/>
</dbReference>
<dbReference type="CDD" id="cd00037">
    <property type="entry name" value="CLECT"/>
    <property type="match status" value="1"/>
</dbReference>
<sequence>MLLVNNLIFITALVALVSCQNDAEDESMKAACAQFAGQYTRPTSDNLYGPRCNVMMRAATKTQKEAREYCELQLPGRVIESNPGPKTMCLVEATTRCRKGFVLVLGMCYYFDKTKEWEYSYAGAECERIFSTVATLPHTYAVGVWKQRFAKIGQVWIQITEAHEHLVKNISAGDKPRGVALAFSGQHFEFIVAPNSLVRIDKEYKLQILCEYKPELTLAELRYLGDRFSEMYYPVLMMESGFMTRSSSHYNRPKENTYNGMCHNVLKAFGTTQKVEFHPDNDTLRDMAGHKSISFSRTPGVSVLDLRKMNTKNCVLDSDRFEVDNLREDYENYNIQFRVKQNIVCDNMRSVAVVHPRKTGETPILRVMSDSQRAPVWCKLGFTPHLKYEADPGYVLVPDMYNTMYQHRFFGQAMTWDKAEGYCVREGGHLSGFNSFKVMNLLLSLMPDHNDKNTPSHQKASWLGAKKNPKCLNRIGFSDDKDDPCYRTKNMLWQNNVATTEITNSMWLDAPNLPNPDNAGRNQHCLVLHANRNVYWAAKNGQGNLDDDTCTREFSFFCQKLAKKIPV</sequence>
<dbReference type="EnsemblMetazoa" id="CJA24802.1">
    <property type="protein sequence ID" value="CJA24802.1"/>
    <property type="gene ID" value="WBGene00180374"/>
</dbReference>
<dbReference type="Pfam" id="PF00059">
    <property type="entry name" value="Lectin_C"/>
    <property type="match status" value="1"/>
</dbReference>
<keyword evidence="4" id="KW-1185">Reference proteome</keyword>
<dbReference type="Proteomes" id="UP000005237">
    <property type="component" value="Unassembled WGS sequence"/>
</dbReference>
<reference evidence="4" key="1">
    <citation type="submission" date="2010-08" db="EMBL/GenBank/DDBJ databases">
        <authorList>
            <consortium name="Caenorhabditis japonica Sequencing Consortium"/>
            <person name="Wilson R.K."/>
        </authorList>
    </citation>
    <scope>NUCLEOTIDE SEQUENCE [LARGE SCALE GENOMIC DNA]</scope>
    <source>
        <strain evidence="4">DF5081</strain>
    </source>
</reference>
<keyword evidence="1" id="KW-0732">Signal</keyword>
<proteinExistence type="predicted"/>
<reference evidence="3" key="2">
    <citation type="submission" date="2022-06" db="UniProtKB">
        <authorList>
            <consortium name="EnsemblMetazoa"/>
        </authorList>
    </citation>
    <scope>IDENTIFICATION</scope>
    <source>
        <strain evidence="3">DF5081</strain>
    </source>
</reference>
<dbReference type="SMART" id="SM00034">
    <property type="entry name" value="CLECT"/>
    <property type="match status" value="1"/>
</dbReference>
<dbReference type="SUPFAM" id="SSF56436">
    <property type="entry name" value="C-type lectin-like"/>
    <property type="match status" value="1"/>
</dbReference>
<organism evidence="3 4">
    <name type="scientific">Caenorhabditis japonica</name>
    <dbReference type="NCBI Taxonomy" id="281687"/>
    <lineage>
        <taxon>Eukaryota</taxon>
        <taxon>Metazoa</taxon>
        <taxon>Ecdysozoa</taxon>
        <taxon>Nematoda</taxon>
        <taxon>Chromadorea</taxon>
        <taxon>Rhabditida</taxon>
        <taxon>Rhabditina</taxon>
        <taxon>Rhabditomorpha</taxon>
        <taxon>Rhabditoidea</taxon>
        <taxon>Rhabditidae</taxon>
        <taxon>Peloderinae</taxon>
        <taxon>Caenorhabditis</taxon>
    </lineage>
</organism>
<name>A0A8R1E764_CAEJA</name>